<keyword evidence="1" id="KW-1133">Transmembrane helix</keyword>
<dbReference type="EMBL" id="JACXVP010000004">
    <property type="protein sequence ID" value="KAG5611908.1"/>
    <property type="molecule type" value="Genomic_DNA"/>
</dbReference>
<dbReference type="AlphaFoldDB" id="A0A9J5ZJ88"/>
<evidence type="ECO:0000256" key="1">
    <source>
        <dbReference type="SAM" id="Phobius"/>
    </source>
</evidence>
<keyword evidence="3" id="KW-1185">Reference proteome</keyword>
<name>A0A9J5ZJ88_SOLCO</name>
<feature type="transmembrane region" description="Helical" evidence="1">
    <location>
        <begin position="81"/>
        <end position="98"/>
    </location>
</feature>
<keyword evidence="1" id="KW-0472">Membrane</keyword>
<organism evidence="2 3">
    <name type="scientific">Solanum commersonii</name>
    <name type="common">Commerson's wild potato</name>
    <name type="synonym">Commerson's nightshade</name>
    <dbReference type="NCBI Taxonomy" id="4109"/>
    <lineage>
        <taxon>Eukaryota</taxon>
        <taxon>Viridiplantae</taxon>
        <taxon>Streptophyta</taxon>
        <taxon>Embryophyta</taxon>
        <taxon>Tracheophyta</taxon>
        <taxon>Spermatophyta</taxon>
        <taxon>Magnoliopsida</taxon>
        <taxon>eudicotyledons</taxon>
        <taxon>Gunneridae</taxon>
        <taxon>Pentapetalae</taxon>
        <taxon>asterids</taxon>
        <taxon>lamiids</taxon>
        <taxon>Solanales</taxon>
        <taxon>Solanaceae</taxon>
        <taxon>Solanoideae</taxon>
        <taxon>Solaneae</taxon>
        <taxon>Solanum</taxon>
    </lineage>
</organism>
<protein>
    <submittedName>
        <fullName evidence="2">Uncharacterized protein</fullName>
    </submittedName>
</protein>
<keyword evidence="1" id="KW-0812">Transmembrane</keyword>
<dbReference type="Proteomes" id="UP000824120">
    <property type="component" value="Chromosome 4"/>
</dbReference>
<proteinExistence type="predicted"/>
<reference evidence="2 3" key="1">
    <citation type="submission" date="2020-09" db="EMBL/GenBank/DDBJ databases">
        <title>De no assembly of potato wild relative species, Solanum commersonii.</title>
        <authorList>
            <person name="Cho K."/>
        </authorList>
    </citation>
    <scope>NUCLEOTIDE SEQUENCE [LARGE SCALE GENOMIC DNA]</scope>
    <source>
        <strain evidence="2">LZ3.2</strain>
        <tissue evidence="2">Leaf</tissue>
    </source>
</reference>
<evidence type="ECO:0000313" key="2">
    <source>
        <dbReference type="EMBL" id="KAG5611908.1"/>
    </source>
</evidence>
<gene>
    <name evidence="2" type="ORF">H5410_023189</name>
</gene>
<accession>A0A9J5ZJ88</accession>
<evidence type="ECO:0000313" key="3">
    <source>
        <dbReference type="Proteomes" id="UP000824120"/>
    </source>
</evidence>
<feature type="non-terminal residue" evidence="2">
    <location>
        <position position="99"/>
    </location>
</feature>
<sequence>MLNELGAIITCEGIMFGSRSVLIQKGLPGIGEEVAGGCTGNNSNDSMCSNGDFGAYFSTESFTTEFFSFNFHRFRKKKKRYSYLTRATLAIIIVYASYE</sequence>
<comment type="caution">
    <text evidence="2">The sequence shown here is derived from an EMBL/GenBank/DDBJ whole genome shotgun (WGS) entry which is preliminary data.</text>
</comment>